<evidence type="ECO:0000313" key="4">
    <source>
        <dbReference type="Proteomes" id="UP000265520"/>
    </source>
</evidence>
<dbReference type="Proteomes" id="UP000265520">
    <property type="component" value="Unassembled WGS sequence"/>
</dbReference>
<organism evidence="3 4">
    <name type="scientific">Trifolium medium</name>
    <dbReference type="NCBI Taxonomy" id="97028"/>
    <lineage>
        <taxon>Eukaryota</taxon>
        <taxon>Viridiplantae</taxon>
        <taxon>Streptophyta</taxon>
        <taxon>Embryophyta</taxon>
        <taxon>Tracheophyta</taxon>
        <taxon>Spermatophyta</taxon>
        <taxon>Magnoliopsida</taxon>
        <taxon>eudicotyledons</taxon>
        <taxon>Gunneridae</taxon>
        <taxon>Pentapetalae</taxon>
        <taxon>rosids</taxon>
        <taxon>fabids</taxon>
        <taxon>Fabales</taxon>
        <taxon>Fabaceae</taxon>
        <taxon>Papilionoideae</taxon>
        <taxon>50 kb inversion clade</taxon>
        <taxon>NPAAA clade</taxon>
        <taxon>Hologalegina</taxon>
        <taxon>IRL clade</taxon>
        <taxon>Trifolieae</taxon>
        <taxon>Trifolium</taxon>
    </lineage>
</organism>
<protein>
    <recommendedName>
        <fullName evidence="2">Arabidopsis retrotransposon Orf1 C-terminal domain-containing protein</fullName>
    </recommendedName>
</protein>
<reference evidence="3 4" key="1">
    <citation type="journal article" date="2018" name="Front. Plant Sci.">
        <title>Red Clover (Trifolium pratense) and Zigzag Clover (T. medium) - A Picture of Genomic Similarities and Differences.</title>
        <authorList>
            <person name="Dluhosova J."/>
            <person name="Istvanek J."/>
            <person name="Nedelnik J."/>
            <person name="Repkova J."/>
        </authorList>
    </citation>
    <scope>NUCLEOTIDE SEQUENCE [LARGE SCALE GENOMIC DNA]</scope>
    <source>
        <strain evidence="4">cv. 10/8</strain>
        <tissue evidence="3">Leaf</tissue>
    </source>
</reference>
<evidence type="ECO:0000259" key="2">
    <source>
        <dbReference type="Pfam" id="PF03078"/>
    </source>
</evidence>
<evidence type="ECO:0000313" key="3">
    <source>
        <dbReference type="EMBL" id="MCI02100.1"/>
    </source>
</evidence>
<proteinExistence type="predicted"/>
<accession>A0A392NS86</accession>
<sequence>MSFHTFPDSHTMVALGISESVRFLTNKIRWERFIFSNLPTYRSLTLEFLSSFKYDPNHGQYIRSDLVSFRLFGNTYSFTHREIAEFLGVPSGPDAFIRVQDDTFIESELKRYWGSISGNPNSTPDARNSTEIHNPTLRYFHMIIAHTFFGKPVNNTTVSKAELFMMFCVYQSRPINAATFILVNFVKIIEDPTHHISIGGFVTFLARAIGLHTPLSQIVPFGGIQPMDITFCFNHHLIGNLGPNEFQLLINFEPVHQFTLPNSDRTSVHDKRNWLYDLEGQDETDPDTPPLYHYTPGPASPT</sequence>
<comment type="caution">
    <text evidence="3">The sequence shown here is derived from an EMBL/GenBank/DDBJ whole genome shotgun (WGS) entry which is preliminary data.</text>
</comment>
<dbReference type="InterPro" id="IPR004312">
    <property type="entry name" value="ATHILA_Orf1_C"/>
</dbReference>
<dbReference type="Pfam" id="PF03078">
    <property type="entry name" value="ATHILA"/>
    <property type="match status" value="1"/>
</dbReference>
<keyword evidence="4" id="KW-1185">Reference proteome</keyword>
<feature type="region of interest" description="Disordered" evidence="1">
    <location>
        <begin position="279"/>
        <end position="302"/>
    </location>
</feature>
<evidence type="ECO:0000256" key="1">
    <source>
        <dbReference type="SAM" id="MobiDB-lite"/>
    </source>
</evidence>
<dbReference type="EMBL" id="LXQA010048104">
    <property type="protein sequence ID" value="MCI02100.1"/>
    <property type="molecule type" value="Genomic_DNA"/>
</dbReference>
<feature type="domain" description="Arabidopsis retrotransposon Orf1 C-terminal" evidence="2">
    <location>
        <begin position="6"/>
        <end position="167"/>
    </location>
</feature>
<dbReference type="AlphaFoldDB" id="A0A392NS86"/>
<feature type="non-terminal residue" evidence="3">
    <location>
        <position position="302"/>
    </location>
</feature>
<name>A0A392NS86_9FABA</name>